<name>A0A5N5FT07_9ROSA</name>
<comment type="caution">
    <text evidence="2">The sequence shown here is derived from an EMBL/GenBank/DDBJ whole genome shotgun (WGS) entry which is preliminary data.</text>
</comment>
<reference evidence="3" key="2">
    <citation type="submission" date="2019-10" db="EMBL/GenBank/DDBJ databases">
        <title>A de novo genome assembly of a pear dwarfing rootstock.</title>
        <authorList>
            <person name="Wang F."/>
            <person name="Wang J."/>
            <person name="Li S."/>
            <person name="Zhang Y."/>
            <person name="Fang M."/>
            <person name="Ma L."/>
            <person name="Zhao Y."/>
            <person name="Jiang S."/>
        </authorList>
    </citation>
    <scope>NUCLEOTIDE SEQUENCE [LARGE SCALE GENOMIC DNA]</scope>
</reference>
<dbReference type="EMBL" id="SMOL01000559">
    <property type="protein sequence ID" value="KAB2606163.1"/>
    <property type="molecule type" value="Genomic_DNA"/>
</dbReference>
<evidence type="ECO:0000313" key="2">
    <source>
        <dbReference type="EMBL" id="KAB2606163.1"/>
    </source>
</evidence>
<reference evidence="2 3" key="1">
    <citation type="submission" date="2019-09" db="EMBL/GenBank/DDBJ databases">
        <authorList>
            <person name="Ou C."/>
        </authorList>
    </citation>
    <scope>NUCLEOTIDE SEQUENCE [LARGE SCALE GENOMIC DNA]</scope>
    <source>
        <strain evidence="2">S2</strain>
        <tissue evidence="2">Leaf</tissue>
    </source>
</reference>
<gene>
    <name evidence="2" type="ORF">D8674_005880</name>
</gene>
<dbReference type="AlphaFoldDB" id="A0A5N5FT07"/>
<organism evidence="2 3">
    <name type="scientific">Pyrus ussuriensis x Pyrus communis</name>
    <dbReference type="NCBI Taxonomy" id="2448454"/>
    <lineage>
        <taxon>Eukaryota</taxon>
        <taxon>Viridiplantae</taxon>
        <taxon>Streptophyta</taxon>
        <taxon>Embryophyta</taxon>
        <taxon>Tracheophyta</taxon>
        <taxon>Spermatophyta</taxon>
        <taxon>Magnoliopsida</taxon>
        <taxon>eudicotyledons</taxon>
        <taxon>Gunneridae</taxon>
        <taxon>Pentapetalae</taxon>
        <taxon>rosids</taxon>
        <taxon>fabids</taxon>
        <taxon>Rosales</taxon>
        <taxon>Rosaceae</taxon>
        <taxon>Amygdaloideae</taxon>
        <taxon>Maleae</taxon>
        <taxon>Pyrus</taxon>
    </lineage>
</organism>
<evidence type="ECO:0000256" key="1">
    <source>
        <dbReference type="SAM" id="MobiDB-lite"/>
    </source>
</evidence>
<protein>
    <submittedName>
        <fullName evidence="2">Uncharacterized protein</fullName>
    </submittedName>
</protein>
<feature type="region of interest" description="Disordered" evidence="1">
    <location>
        <begin position="49"/>
        <end position="86"/>
    </location>
</feature>
<evidence type="ECO:0000313" key="3">
    <source>
        <dbReference type="Proteomes" id="UP000327157"/>
    </source>
</evidence>
<feature type="compositionally biased region" description="Polar residues" evidence="1">
    <location>
        <begin position="231"/>
        <end position="242"/>
    </location>
</feature>
<feature type="region of interest" description="Disordered" evidence="1">
    <location>
        <begin position="231"/>
        <end position="260"/>
    </location>
</feature>
<dbReference type="Proteomes" id="UP000327157">
    <property type="component" value="Chromosome 11"/>
</dbReference>
<dbReference type="OrthoDB" id="1665692at2759"/>
<feature type="compositionally biased region" description="Polar residues" evidence="1">
    <location>
        <begin position="63"/>
        <end position="85"/>
    </location>
</feature>
<proteinExistence type="predicted"/>
<sequence length="268" mass="29922">MSQLIRTQRAITSTPKPMTKLTIATTALPEMDHRLVNLVDPVGHPAPQVLASCSPGPRILDQMSPSGSTTDASGTQPVKKNTQGPCRQLKTAKVTQLTNDRIIIGYGEQHRAAPMAEQNSALAHDVGHIMWTFCPMRWKSWKAMPEKMKNTSDLHQYFKEGCPKEFEDRQDSCVWLCSHFQEPGYMGSKFSEINVFADVYVQPGDELTEPLHPSVPPKYVSSIFLHHRPQSPYTPSMHSNQARRPPTPSPTLPPTSSKITKHLQTTCL</sequence>
<accession>A0A5N5FT07</accession>
<keyword evidence="3" id="KW-1185">Reference proteome</keyword>
<reference evidence="2 3" key="3">
    <citation type="submission" date="2019-11" db="EMBL/GenBank/DDBJ databases">
        <title>A de novo genome assembly of a pear dwarfing rootstock.</title>
        <authorList>
            <person name="Wang F."/>
            <person name="Wang J."/>
            <person name="Li S."/>
            <person name="Zhang Y."/>
            <person name="Fang M."/>
            <person name="Ma L."/>
            <person name="Zhao Y."/>
            <person name="Jiang S."/>
        </authorList>
    </citation>
    <scope>NUCLEOTIDE SEQUENCE [LARGE SCALE GENOMIC DNA]</scope>
    <source>
        <strain evidence="2">S2</strain>
        <tissue evidence="2">Leaf</tissue>
    </source>
</reference>